<dbReference type="Pfam" id="PF00085">
    <property type="entry name" value="Thioredoxin"/>
    <property type="match status" value="1"/>
</dbReference>
<dbReference type="PANTHER" id="PTHR45663">
    <property type="entry name" value="GEO12009P1"/>
    <property type="match status" value="1"/>
</dbReference>
<dbReference type="InterPro" id="IPR036249">
    <property type="entry name" value="Thioredoxin-like_sf"/>
</dbReference>
<organism evidence="7 8">
    <name type="scientific">Sulfurimicrobium lacus</name>
    <dbReference type="NCBI Taxonomy" id="2715678"/>
    <lineage>
        <taxon>Bacteria</taxon>
        <taxon>Pseudomonadati</taxon>
        <taxon>Pseudomonadota</taxon>
        <taxon>Betaproteobacteria</taxon>
        <taxon>Nitrosomonadales</taxon>
        <taxon>Sulfuricellaceae</taxon>
        <taxon>Sulfurimicrobium</taxon>
    </lineage>
</organism>
<evidence type="ECO:0000256" key="2">
    <source>
        <dbReference type="ARBA" id="ARBA00022982"/>
    </source>
</evidence>
<dbReference type="CDD" id="cd02947">
    <property type="entry name" value="TRX_family"/>
    <property type="match status" value="1"/>
</dbReference>
<keyword evidence="4" id="KW-0676">Redox-active center</keyword>
<proteinExistence type="predicted"/>
<evidence type="ECO:0000313" key="8">
    <source>
        <dbReference type="Proteomes" id="UP000502260"/>
    </source>
</evidence>
<evidence type="ECO:0000256" key="4">
    <source>
        <dbReference type="ARBA" id="ARBA00023284"/>
    </source>
</evidence>
<feature type="signal peptide" evidence="5">
    <location>
        <begin position="1"/>
        <end position="21"/>
    </location>
</feature>
<dbReference type="InterPro" id="IPR013766">
    <property type="entry name" value="Thioredoxin_domain"/>
</dbReference>
<gene>
    <name evidence="7" type="ORF">SKTS_22680</name>
</gene>
<dbReference type="Proteomes" id="UP000502260">
    <property type="component" value="Chromosome"/>
</dbReference>
<dbReference type="PANTHER" id="PTHR45663:SF11">
    <property type="entry name" value="GEO12009P1"/>
    <property type="match status" value="1"/>
</dbReference>
<dbReference type="Gene3D" id="3.40.30.10">
    <property type="entry name" value="Glutaredoxin"/>
    <property type="match status" value="1"/>
</dbReference>
<dbReference type="PROSITE" id="PS51352">
    <property type="entry name" value="THIOREDOXIN_2"/>
    <property type="match status" value="1"/>
</dbReference>
<dbReference type="RefSeq" id="WP_173064890.1">
    <property type="nucleotide sequence ID" value="NZ_AP022853.1"/>
</dbReference>
<feature type="domain" description="Thioredoxin" evidence="6">
    <location>
        <begin position="5"/>
        <end position="126"/>
    </location>
</feature>
<dbReference type="KEGG" id="slac:SKTS_22680"/>
<reference evidence="8" key="1">
    <citation type="submission" date="2020-03" db="EMBL/GenBank/DDBJ databases">
        <title>Complete genome sequence of sulfur-oxidizing bacterium skT11.</title>
        <authorList>
            <person name="Kanda M."/>
            <person name="Kojima H."/>
            <person name="Fukui M."/>
        </authorList>
    </citation>
    <scope>NUCLEOTIDE SEQUENCE [LARGE SCALE GENOMIC DNA]</scope>
    <source>
        <strain evidence="8">skT11</strain>
    </source>
</reference>
<keyword evidence="8" id="KW-1185">Reference proteome</keyword>
<dbReference type="PROSITE" id="PS00194">
    <property type="entry name" value="THIOREDOXIN_1"/>
    <property type="match status" value="1"/>
</dbReference>
<sequence length="126" mass="13944">MFKLIRSLILLPFLAAGTAVAAEQPFDQATFDTLQKQGKPILVMIHADWCPTCKAQKPIIGELLKTPELQSLAALRVDFDKQKAVVRAFKVQYQSTLIVFKDGKEVDRSTGDTKKDSIAALLKKAI</sequence>
<evidence type="ECO:0000256" key="5">
    <source>
        <dbReference type="SAM" id="SignalP"/>
    </source>
</evidence>
<dbReference type="AlphaFoldDB" id="A0A6F8VEK8"/>
<accession>A0A6F8VEK8</accession>
<dbReference type="EMBL" id="AP022853">
    <property type="protein sequence ID" value="BCB27382.1"/>
    <property type="molecule type" value="Genomic_DNA"/>
</dbReference>
<name>A0A6F8VEK8_9PROT</name>
<feature type="chain" id="PRO_5026111260" description="Thioredoxin domain-containing protein" evidence="5">
    <location>
        <begin position="22"/>
        <end position="126"/>
    </location>
</feature>
<evidence type="ECO:0000256" key="1">
    <source>
        <dbReference type="ARBA" id="ARBA00022448"/>
    </source>
</evidence>
<evidence type="ECO:0000313" key="7">
    <source>
        <dbReference type="EMBL" id="BCB27382.1"/>
    </source>
</evidence>
<dbReference type="InterPro" id="IPR017937">
    <property type="entry name" value="Thioredoxin_CS"/>
</dbReference>
<protein>
    <recommendedName>
        <fullName evidence="6">Thioredoxin domain-containing protein</fullName>
    </recommendedName>
</protein>
<evidence type="ECO:0000256" key="3">
    <source>
        <dbReference type="ARBA" id="ARBA00023157"/>
    </source>
</evidence>
<keyword evidence="2" id="KW-0249">Electron transport</keyword>
<dbReference type="GO" id="GO:0005737">
    <property type="term" value="C:cytoplasm"/>
    <property type="evidence" value="ECO:0007669"/>
    <property type="project" value="TreeGrafter"/>
</dbReference>
<dbReference type="GO" id="GO:0015035">
    <property type="term" value="F:protein-disulfide reductase activity"/>
    <property type="evidence" value="ECO:0007669"/>
    <property type="project" value="TreeGrafter"/>
</dbReference>
<keyword evidence="3" id="KW-1015">Disulfide bond</keyword>
<keyword evidence="1" id="KW-0813">Transport</keyword>
<keyword evidence="5" id="KW-0732">Signal</keyword>
<evidence type="ECO:0000259" key="6">
    <source>
        <dbReference type="PROSITE" id="PS51352"/>
    </source>
</evidence>
<dbReference type="SUPFAM" id="SSF52833">
    <property type="entry name" value="Thioredoxin-like"/>
    <property type="match status" value="1"/>
</dbReference>